<keyword evidence="3" id="KW-1185">Reference proteome</keyword>
<evidence type="ECO:0000256" key="1">
    <source>
        <dbReference type="SAM" id="Phobius"/>
    </source>
</evidence>
<evidence type="ECO:0000313" key="3">
    <source>
        <dbReference type="Proteomes" id="UP000190121"/>
    </source>
</evidence>
<dbReference type="EMBL" id="FUXE01000001">
    <property type="protein sequence ID" value="SJZ41465.1"/>
    <property type="molecule type" value="Genomic_DNA"/>
</dbReference>
<keyword evidence="1" id="KW-0812">Transmembrane</keyword>
<reference evidence="3" key="1">
    <citation type="submission" date="2017-02" db="EMBL/GenBank/DDBJ databases">
        <authorList>
            <person name="Varghese N."/>
            <person name="Submissions S."/>
        </authorList>
    </citation>
    <scope>NUCLEOTIDE SEQUENCE [LARGE SCALE GENOMIC DNA]</scope>
    <source>
        <strain evidence="3">ATCC 51356</strain>
    </source>
</reference>
<dbReference type="Proteomes" id="UP000190121">
    <property type="component" value="Unassembled WGS sequence"/>
</dbReference>
<keyword evidence="1" id="KW-0472">Membrane</keyword>
<proteinExistence type="predicted"/>
<protein>
    <submittedName>
        <fullName evidence="2">Uncharacterized protein</fullName>
    </submittedName>
</protein>
<dbReference type="STRING" id="29524.SAMN02745171_00031"/>
<feature type="transmembrane region" description="Helical" evidence="1">
    <location>
        <begin position="617"/>
        <end position="635"/>
    </location>
</feature>
<feature type="transmembrane region" description="Helical" evidence="1">
    <location>
        <begin position="590"/>
        <end position="611"/>
    </location>
</feature>
<name>A0A1T4KGF7_9PORP</name>
<evidence type="ECO:0000313" key="2">
    <source>
        <dbReference type="EMBL" id="SJZ41465.1"/>
    </source>
</evidence>
<organism evidence="2 3">
    <name type="scientific">Porphyromonas circumdentaria</name>
    <dbReference type="NCBI Taxonomy" id="29524"/>
    <lineage>
        <taxon>Bacteria</taxon>
        <taxon>Pseudomonadati</taxon>
        <taxon>Bacteroidota</taxon>
        <taxon>Bacteroidia</taxon>
        <taxon>Bacteroidales</taxon>
        <taxon>Porphyromonadaceae</taxon>
        <taxon>Porphyromonas</taxon>
    </lineage>
</organism>
<accession>A0A1T4KGF7</accession>
<sequence>MVFWLAFSQYTKRHLMDEILRTLYLRLDTTTNYLAKNDEAQLLVKIIYQKTNATFNEILESYQRIVQNASEQRLKELVDDLLEREEISKRQKKYYISKNKRDKIEKAHAESRERFVRVVKTFEPYFSETKNIEIWLTDIMMCFFNAFSDDWMSDLCYNVSAVARRKDSILDVIQKRTLNNKLIDKRDKDSLANKFIELILRKEPDITEFLWEYGTSAFAAKLIKNSYSIDNLTIETFKDSCCILDTNILMHIGLESSEYYNSFKVLENVFSEFGIHAGILYITQQEYLTAVRYKKEQTLKVVERYDWDVLKKTDDQYLQTAIQRGCTTEDDFLTFFTQLLKTPSFINKKIPISLLDDDRTLERRISDAQQDETKRQELNAIFRSITGHDKKENALLHDVGLISGANHLRESGKYFIISQEVSVNAYAKKKPSVNDLPVAIRIETLLNVLALNGSKHTISDDYKILFANIIRENLQPSKNTFTVPDLSIMLEKNEQISKLPSDKIVNIARDIHRKRLLGVSDEIITMDMTRQIQGAKIEVVEDLSKAQQELSSERRDKEHYRIQASKGESALRKKIDTEVRAEYRKKSISFWIKKIVILLLTPALLIVILWLAGVKELLKELAIGLLIFVIGVFFSKNKKIYNERKRSKEENINKEVDRRLNELLKEEG</sequence>
<keyword evidence="1" id="KW-1133">Transmembrane helix</keyword>
<dbReference type="AlphaFoldDB" id="A0A1T4KGF7"/>
<gene>
    <name evidence="2" type="ORF">SAMN02745171_00031</name>
</gene>